<protein>
    <submittedName>
        <fullName evidence="2">SseB family protein</fullName>
    </submittedName>
</protein>
<dbReference type="Pfam" id="PF07179">
    <property type="entry name" value="SseB"/>
    <property type="match status" value="1"/>
</dbReference>
<feature type="domain" description="SseB protein N-terminal" evidence="1">
    <location>
        <begin position="15"/>
        <end position="128"/>
    </location>
</feature>
<comment type="caution">
    <text evidence="2">The sequence shown here is derived from an EMBL/GenBank/DDBJ whole genome shotgun (WGS) entry which is preliminary data.</text>
</comment>
<dbReference type="EMBL" id="JBHTCF010000010">
    <property type="protein sequence ID" value="MFC7307160.1"/>
    <property type="molecule type" value="Genomic_DNA"/>
</dbReference>
<evidence type="ECO:0000313" key="2">
    <source>
        <dbReference type="EMBL" id="MFC7307160.1"/>
    </source>
</evidence>
<dbReference type="Proteomes" id="UP001596523">
    <property type="component" value="Unassembled WGS sequence"/>
</dbReference>
<accession>A0ABW2JNR5</accession>
<evidence type="ECO:0000259" key="1">
    <source>
        <dbReference type="Pfam" id="PF07179"/>
    </source>
</evidence>
<evidence type="ECO:0000313" key="3">
    <source>
        <dbReference type="Proteomes" id="UP001596523"/>
    </source>
</evidence>
<dbReference type="RefSeq" id="WP_381833598.1">
    <property type="nucleotide sequence ID" value="NZ_JBHTCF010000010.1"/>
</dbReference>
<dbReference type="InterPro" id="IPR009839">
    <property type="entry name" value="SseB_N"/>
</dbReference>
<gene>
    <name evidence="2" type="ORF">ACFQVC_23390</name>
</gene>
<sequence length="136" mass="14942">MTDLPEELFAAVAQEALRELNRDCCEPAALDTLIACDVLVPLPMELAEREAQDLAHLTLPVVELPPWPRTVPVFTSEERLSVALPHVPCYRQLRLGLLAASWPADAGLSLSIDIGHPDSLTFSPDTVRSLLARPQR</sequence>
<proteinExistence type="predicted"/>
<reference evidence="3" key="1">
    <citation type="journal article" date="2019" name="Int. J. Syst. Evol. Microbiol.">
        <title>The Global Catalogue of Microorganisms (GCM) 10K type strain sequencing project: providing services to taxonomists for standard genome sequencing and annotation.</title>
        <authorList>
            <consortium name="The Broad Institute Genomics Platform"/>
            <consortium name="The Broad Institute Genome Sequencing Center for Infectious Disease"/>
            <person name="Wu L."/>
            <person name="Ma J."/>
        </authorList>
    </citation>
    <scope>NUCLEOTIDE SEQUENCE [LARGE SCALE GENOMIC DNA]</scope>
    <source>
        <strain evidence="3">SYNS20</strain>
    </source>
</reference>
<keyword evidence="3" id="KW-1185">Reference proteome</keyword>
<organism evidence="2 3">
    <name type="scientific">Streptomyces monticola</name>
    <dbReference type="NCBI Taxonomy" id="2666263"/>
    <lineage>
        <taxon>Bacteria</taxon>
        <taxon>Bacillati</taxon>
        <taxon>Actinomycetota</taxon>
        <taxon>Actinomycetes</taxon>
        <taxon>Kitasatosporales</taxon>
        <taxon>Streptomycetaceae</taxon>
        <taxon>Streptomyces</taxon>
    </lineage>
</organism>
<name>A0ABW2JNR5_9ACTN</name>